<evidence type="ECO:0000256" key="6">
    <source>
        <dbReference type="ARBA" id="ARBA00022729"/>
    </source>
</evidence>
<dbReference type="PANTHER" id="PTHR10612:SF34">
    <property type="entry name" value="APOLIPOPROTEIN D"/>
    <property type="match status" value="1"/>
</dbReference>
<organism evidence="14 15">
    <name type="scientific">Amphibalanus amphitrite</name>
    <name type="common">Striped barnacle</name>
    <name type="synonym">Balanus amphitrite</name>
    <dbReference type="NCBI Taxonomy" id="1232801"/>
    <lineage>
        <taxon>Eukaryota</taxon>
        <taxon>Metazoa</taxon>
        <taxon>Ecdysozoa</taxon>
        <taxon>Arthropoda</taxon>
        <taxon>Crustacea</taxon>
        <taxon>Multicrustacea</taxon>
        <taxon>Cirripedia</taxon>
        <taxon>Thoracica</taxon>
        <taxon>Thoracicalcarea</taxon>
        <taxon>Balanomorpha</taxon>
        <taxon>Balanoidea</taxon>
        <taxon>Balanidae</taxon>
        <taxon>Amphibalaninae</taxon>
        <taxon>Amphibalanus</taxon>
    </lineage>
</organism>
<comment type="caution">
    <text evidence="14">The sequence shown here is derived from an EMBL/GenBank/DDBJ whole genome shotgun (WGS) entry which is preliminary data.</text>
</comment>
<gene>
    <name evidence="14" type="primary">Apod_1</name>
    <name evidence="14" type="ORF">FJT64_013029</name>
</gene>
<dbReference type="InterPro" id="IPR012674">
    <property type="entry name" value="Calycin"/>
</dbReference>
<dbReference type="GO" id="GO:0000302">
    <property type="term" value="P:response to reactive oxygen species"/>
    <property type="evidence" value="ECO:0007669"/>
    <property type="project" value="TreeGrafter"/>
</dbReference>
<keyword evidence="8" id="KW-1015">Disulfide bond</keyword>
<evidence type="ECO:0000256" key="9">
    <source>
        <dbReference type="ARBA" id="ARBA00023180"/>
    </source>
</evidence>
<evidence type="ECO:0000313" key="14">
    <source>
        <dbReference type="EMBL" id="KAF0288583.1"/>
    </source>
</evidence>
<keyword evidence="6 12" id="KW-0732">Signal</keyword>
<protein>
    <recommendedName>
        <fullName evidence="3">Apolipoprotein D</fullName>
    </recommendedName>
</protein>
<keyword evidence="4" id="KW-0813">Transport</keyword>
<comment type="similarity">
    <text evidence="2 10">Belongs to the calycin superfamily. Lipocalin family.</text>
</comment>
<evidence type="ECO:0000256" key="4">
    <source>
        <dbReference type="ARBA" id="ARBA00022448"/>
    </source>
</evidence>
<proteinExistence type="inferred from homology"/>
<name>A0A6A4V4B3_AMPAM</name>
<evidence type="ECO:0000256" key="1">
    <source>
        <dbReference type="ARBA" id="ARBA00004613"/>
    </source>
</evidence>
<dbReference type="InterPro" id="IPR000566">
    <property type="entry name" value="Lipocln_cytosolic_FA-bd_dom"/>
</dbReference>
<evidence type="ECO:0000313" key="15">
    <source>
        <dbReference type="Proteomes" id="UP000440578"/>
    </source>
</evidence>
<evidence type="ECO:0000256" key="5">
    <source>
        <dbReference type="ARBA" id="ARBA00022525"/>
    </source>
</evidence>
<reference evidence="14 15" key="1">
    <citation type="submission" date="2019-07" db="EMBL/GenBank/DDBJ databases">
        <title>Draft genome assembly of a fouling barnacle, Amphibalanus amphitrite (Darwin, 1854): The first reference genome for Thecostraca.</title>
        <authorList>
            <person name="Kim W."/>
        </authorList>
    </citation>
    <scope>NUCLEOTIDE SEQUENCE [LARGE SCALE GENOMIC DNA]</scope>
    <source>
        <strain evidence="14">SNU_AA5</strain>
        <tissue evidence="14">Soma without cirri and trophi</tissue>
    </source>
</reference>
<comment type="subcellular location">
    <subcellularLocation>
        <location evidence="1">Secreted</location>
    </subcellularLocation>
</comment>
<dbReference type="GO" id="GO:0005576">
    <property type="term" value="C:extracellular region"/>
    <property type="evidence" value="ECO:0007669"/>
    <property type="project" value="UniProtKB-SubCell"/>
</dbReference>
<dbReference type="Gene3D" id="2.40.128.20">
    <property type="match status" value="1"/>
</dbReference>
<keyword evidence="7" id="KW-0446">Lipid-binding</keyword>
<keyword evidence="14" id="KW-0449">Lipoprotein</keyword>
<evidence type="ECO:0000259" key="13">
    <source>
        <dbReference type="Pfam" id="PF08212"/>
    </source>
</evidence>
<feature type="signal peptide" evidence="12">
    <location>
        <begin position="1"/>
        <end position="37"/>
    </location>
</feature>
<dbReference type="Proteomes" id="UP000440578">
    <property type="component" value="Unassembled WGS sequence"/>
</dbReference>
<dbReference type="GO" id="GO:0008289">
    <property type="term" value="F:lipid binding"/>
    <property type="evidence" value="ECO:0007669"/>
    <property type="project" value="UniProtKB-KW"/>
</dbReference>
<evidence type="ECO:0000256" key="7">
    <source>
        <dbReference type="ARBA" id="ARBA00023121"/>
    </source>
</evidence>
<dbReference type="PRINTS" id="PR01171">
    <property type="entry name" value="BCTLIPOCALIN"/>
</dbReference>
<feature type="domain" description="Lipocalin/cytosolic fatty-acid binding" evidence="13">
    <location>
        <begin position="49"/>
        <end position="192"/>
    </location>
</feature>
<dbReference type="AlphaFoldDB" id="A0A6A4V4B3"/>
<dbReference type="PANTHER" id="PTHR10612">
    <property type="entry name" value="APOLIPOPROTEIN D"/>
    <property type="match status" value="1"/>
</dbReference>
<evidence type="ECO:0000256" key="3">
    <source>
        <dbReference type="ARBA" id="ARBA00019890"/>
    </source>
</evidence>
<dbReference type="GO" id="GO:0005737">
    <property type="term" value="C:cytoplasm"/>
    <property type="evidence" value="ECO:0007669"/>
    <property type="project" value="TreeGrafter"/>
</dbReference>
<evidence type="ECO:0000256" key="12">
    <source>
        <dbReference type="SAM" id="SignalP"/>
    </source>
</evidence>
<accession>A0A6A4V4B3</accession>
<dbReference type="GO" id="GO:0006629">
    <property type="term" value="P:lipid metabolic process"/>
    <property type="evidence" value="ECO:0007669"/>
    <property type="project" value="TreeGrafter"/>
</dbReference>
<dbReference type="OrthoDB" id="565904at2759"/>
<dbReference type="EMBL" id="VIIS01002099">
    <property type="protein sequence ID" value="KAF0288583.1"/>
    <property type="molecule type" value="Genomic_DNA"/>
</dbReference>
<keyword evidence="5" id="KW-0964">Secreted</keyword>
<evidence type="ECO:0000256" key="11">
    <source>
        <dbReference type="SAM" id="MobiDB-lite"/>
    </source>
</evidence>
<dbReference type="InterPro" id="IPR022271">
    <property type="entry name" value="Lipocalin_ApoD"/>
</dbReference>
<sequence length="198" mass="21757">MPPPEPHCALRSRSNRFTFTMLSTLLTVCGLVASGMAACPDIPSLEVFDAAQYVGQWYEIQKYPLIGELGETCVQANYTAQADGSVRLENRGKKPDGSIDSIQGTARAEDPEHPASLSVYFDEGFRGEYNVIRTDYSASALVYACTPLGDISLEYVWFLSREATMDQAVQDEYIQILTDAGSDISQLEETPQDCGSLF</sequence>
<evidence type="ECO:0000256" key="10">
    <source>
        <dbReference type="PIRNR" id="PIRNR036893"/>
    </source>
</evidence>
<evidence type="ECO:0000256" key="2">
    <source>
        <dbReference type="ARBA" id="ARBA00006889"/>
    </source>
</evidence>
<dbReference type="PIRSF" id="PIRSF036893">
    <property type="entry name" value="Lipocalin_ApoD"/>
    <property type="match status" value="1"/>
</dbReference>
<feature type="compositionally biased region" description="Basic and acidic residues" evidence="11">
    <location>
        <begin position="87"/>
        <end position="97"/>
    </location>
</feature>
<dbReference type="InterPro" id="IPR002446">
    <property type="entry name" value="Lipocalin_bac"/>
</dbReference>
<evidence type="ECO:0000256" key="8">
    <source>
        <dbReference type="ARBA" id="ARBA00023157"/>
    </source>
</evidence>
<dbReference type="Pfam" id="PF08212">
    <property type="entry name" value="Lipocalin_2"/>
    <property type="match status" value="1"/>
</dbReference>
<feature type="region of interest" description="Disordered" evidence="11">
    <location>
        <begin position="87"/>
        <end position="111"/>
    </location>
</feature>
<keyword evidence="9" id="KW-0325">Glycoprotein</keyword>
<dbReference type="FunFam" id="2.40.128.20:FF:000003">
    <property type="entry name" value="Apolipoprotein D"/>
    <property type="match status" value="1"/>
</dbReference>
<keyword evidence="15" id="KW-1185">Reference proteome</keyword>
<dbReference type="SUPFAM" id="SSF50814">
    <property type="entry name" value="Lipocalins"/>
    <property type="match status" value="1"/>
</dbReference>
<feature type="chain" id="PRO_5025539344" description="Apolipoprotein D" evidence="12">
    <location>
        <begin position="38"/>
        <end position="198"/>
    </location>
</feature>